<gene>
    <name evidence="2" type="ORF">M125_1491</name>
</gene>
<feature type="compositionally biased region" description="Basic and acidic residues" evidence="1">
    <location>
        <begin position="29"/>
        <end position="45"/>
    </location>
</feature>
<proteinExistence type="predicted"/>
<dbReference type="Proteomes" id="UP000020773">
    <property type="component" value="Unassembled WGS sequence"/>
</dbReference>
<organism evidence="2 3">
    <name type="scientific">Bacteroides fragilis str. 3998T(B)3</name>
    <dbReference type="NCBI Taxonomy" id="1339316"/>
    <lineage>
        <taxon>Bacteria</taxon>
        <taxon>Pseudomonadati</taxon>
        <taxon>Bacteroidota</taxon>
        <taxon>Bacteroidia</taxon>
        <taxon>Bacteroidales</taxon>
        <taxon>Bacteroidaceae</taxon>
        <taxon>Bacteroides</taxon>
    </lineage>
</organism>
<evidence type="ECO:0000313" key="3">
    <source>
        <dbReference type="Proteomes" id="UP000020773"/>
    </source>
</evidence>
<name>A0A015W0T3_BACFG</name>
<evidence type="ECO:0000256" key="1">
    <source>
        <dbReference type="SAM" id="MobiDB-lite"/>
    </source>
</evidence>
<accession>A0A015W0T3</accession>
<dbReference type="PATRIC" id="fig|1339316.3.peg.1451"/>
<sequence>MTSVHRITVQKESKYLFFITESFSVSDTRREEKSQMETLEAEKTGFRARKA</sequence>
<feature type="region of interest" description="Disordered" evidence="1">
    <location>
        <begin position="29"/>
        <end position="51"/>
    </location>
</feature>
<protein>
    <submittedName>
        <fullName evidence="2">Uncharacterized protein</fullName>
    </submittedName>
</protein>
<reference evidence="2 3" key="1">
    <citation type="submission" date="2014-02" db="EMBL/GenBank/DDBJ databases">
        <authorList>
            <person name="Sears C."/>
            <person name="Carroll K."/>
            <person name="Sack B.R."/>
            <person name="Qadri F."/>
            <person name="Myers L.L."/>
            <person name="Chung G.-T."/>
            <person name="Escheverria P."/>
            <person name="Fraser C.M."/>
            <person name="Sadzewicz L."/>
            <person name="Shefchek K.A."/>
            <person name="Tallon L."/>
            <person name="Das S.P."/>
            <person name="Daugherty S."/>
            <person name="Mongodin E.F."/>
        </authorList>
    </citation>
    <scope>NUCLEOTIDE SEQUENCE [LARGE SCALE GENOMIC DNA]</scope>
    <source>
        <strain evidence="3">3998T(B)3</strain>
    </source>
</reference>
<dbReference type="EMBL" id="JGDB01000028">
    <property type="protein sequence ID" value="EXY91828.1"/>
    <property type="molecule type" value="Genomic_DNA"/>
</dbReference>
<dbReference type="AlphaFoldDB" id="A0A015W0T3"/>
<evidence type="ECO:0000313" key="2">
    <source>
        <dbReference type="EMBL" id="EXY91828.1"/>
    </source>
</evidence>
<comment type="caution">
    <text evidence="2">The sequence shown here is derived from an EMBL/GenBank/DDBJ whole genome shotgun (WGS) entry which is preliminary data.</text>
</comment>